<keyword evidence="6" id="KW-1185">Reference proteome</keyword>
<dbReference type="GO" id="GO:0033263">
    <property type="term" value="C:CORVET complex"/>
    <property type="evidence" value="ECO:0007669"/>
    <property type="project" value="UniProtKB-UniRule"/>
</dbReference>
<evidence type="ECO:0000313" key="6">
    <source>
        <dbReference type="Proteomes" id="UP000887540"/>
    </source>
</evidence>
<dbReference type="Pfam" id="PF04840">
    <property type="entry name" value="Vps16_C"/>
    <property type="match status" value="1"/>
</dbReference>
<dbReference type="Gene3D" id="1.10.150.780">
    <property type="entry name" value="Vps16, C-terminal region"/>
    <property type="match status" value="1"/>
</dbReference>
<dbReference type="GO" id="GO:0042144">
    <property type="term" value="P:vacuole fusion, non-autophagic"/>
    <property type="evidence" value="ECO:0007669"/>
    <property type="project" value="TreeGrafter"/>
</dbReference>
<keyword evidence="3" id="KW-0653">Protein transport</keyword>
<evidence type="ECO:0000259" key="5">
    <source>
        <dbReference type="Pfam" id="PF04841"/>
    </source>
</evidence>
<name>A0A914CF09_9BILA</name>
<dbReference type="GO" id="GO:0006886">
    <property type="term" value="P:intracellular protein transport"/>
    <property type="evidence" value="ECO:0007669"/>
    <property type="project" value="InterPro"/>
</dbReference>
<feature type="domain" description="Vps16 N-terminal" evidence="5">
    <location>
        <begin position="6"/>
        <end position="402"/>
    </location>
</feature>
<dbReference type="GO" id="GO:0030897">
    <property type="term" value="C:HOPS complex"/>
    <property type="evidence" value="ECO:0007669"/>
    <property type="project" value="UniProtKB-UniRule"/>
</dbReference>
<keyword evidence="3" id="KW-0458">Lysosome</keyword>
<evidence type="ECO:0000256" key="3">
    <source>
        <dbReference type="PIRNR" id="PIRNR007949"/>
    </source>
</evidence>
<dbReference type="WBParaSite" id="ACRNAN_scaffold10190.g27708.t1">
    <property type="protein sequence ID" value="ACRNAN_scaffold10190.g27708.t1"/>
    <property type="gene ID" value="ACRNAN_scaffold10190.g27708"/>
</dbReference>
<comment type="function">
    <text evidence="3">Plays a role in vesicle-mediated protein trafficking to lysosomal compartments including the endocytic membrane transport and autophagic pathways. Believed to act as a core component of the putative HOPS and CORVET endosomal tethering complexes.</text>
</comment>
<protein>
    <recommendedName>
        <fullName evidence="2 3">Vacuolar protein sorting-associated protein 16 homolog</fullName>
    </recommendedName>
</protein>
<proteinExistence type="inferred from homology"/>
<dbReference type="PANTHER" id="PTHR12811:SF0">
    <property type="entry name" value="VACUOLAR PROTEIN SORTING-ASSOCIATED PROTEIN 16 HOMOLOG"/>
    <property type="match status" value="1"/>
</dbReference>
<comment type="subcellular location">
    <subcellularLocation>
        <location evidence="3">Late endosome membrane</location>
        <topology evidence="3">Peripheral membrane protein</topology>
        <orientation evidence="3">Cytoplasmic side</orientation>
    </subcellularLocation>
    <subcellularLocation>
        <location evidence="3">Lysosome membrane</location>
        <topology evidence="3">Peripheral membrane protein</topology>
        <orientation evidence="3">Cytoplasmic side</orientation>
    </subcellularLocation>
    <text evidence="3">Cytoplasmic, peripheral membrane protein associated with late endosomes/lysosomes.</text>
</comment>
<dbReference type="InterPro" id="IPR006926">
    <property type="entry name" value="Vps16_N"/>
</dbReference>
<dbReference type="SUPFAM" id="SSF82171">
    <property type="entry name" value="DPP6 N-terminal domain-like"/>
    <property type="match status" value="1"/>
</dbReference>
<evidence type="ECO:0000256" key="2">
    <source>
        <dbReference type="ARBA" id="ARBA00017947"/>
    </source>
</evidence>
<comment type="similarity">
    <text evidence="1 3">Belongs to the VPS16 family.</text>
</comment>
<dbReference type="Pfam" id="PF04841">
    <property type="entry name" value="Vps16_N"/>
    <property type="match status" value="1"/>
</dbReference>
<dbReference type="GO" id="GO:0016197">
    <property type="term" value="P:endosomal transport"/>
    <property type="evidence" value="ECO:0007669"/>
    <property type="project" value="TreeGrafter"/>
</dbReference>
<accession>A0A914CF09</accession>
<dbReference type="InterPro" id="IPR016534">
    <property type="entry name" value="VPS16"/>
</dbReference>
<keyword evidence="3" id="KW-0967">Endosome</keyword>
<dbReference type="InterPro" id="IPR038132">
    <property type="entry name" value="Vps16_C_sf"/>
</dbReference>
<organism evidence="6 7">
    <name type="scientific">Acrobeloides nanus</name>
    <dbReference type="NCBI Taxonomy" id="290746"/>
    <lineage>
        <taxon>Eukaryota</taxon>
        <taxon>Metazoa</taxon>
        <taxon>Ecdysozoa</taxon>
        <taxon>Nematoda</taxon>
        <taxon>Chromadorea</taxon>
        <taxon>Rhabditida</taxon>
        <taxon>Tylenchina</taxon>
        <taxon>Cephalobomorpha</taxon>
        <taxon>Cephaloboidea</taxon>
        <taxon>Cephalobidae</taxon>
        <taxon>Acrobeloides</taxon>
    </lineage>
</organism>
<dbReference type="PIRSF" id="PIRSF007949">
    <property type="entry name" value="VPS16"/>
    <property type="match status" value="1"/>
</dbReference>
<dbReference type="GO" id="GO:0003779">
    <property type="term" value="F:actin binding"/>
    <property type="evidence" value="ECO:0007669"/>
    <property type="project" value="TreeGrafter"/>
</dbReference>
<reference evidence="7" key="1">
    <citation type="submission" date="2022-11" db="UniProtKB">
        <authorList>
            <consortium name="WormBaseParasite"/>
        </authorList>
    </citation>
    <scope>IDENTIFICATION</scope>
</reference>
<dbReference type="Proteomes" id="UP000887540">
    <property type="component" value="Unplaced"/>
</dbReference>
<keyword evidence="3" id="KW-0472">Membrane</keyword>
<dbReference type="PANTHER" id="PTHR12811">
    <property type="entry name" value="VACUOLAR PROTEIN SORTING VPS16"/>
    <property type="match status" value="1"/>
</dbReference>
<dbReference type="InterPro" id="IPR006925">
    <property type="entry name" value="Vps16_C"/>
</dbReference>
<keyword evidence="3" id="KW-0813">Transport</keyword>
<sequence>MSFRASDWTILGETSVRNVSLYEDVDLPLDGSSFFVASVFGGPIAIGHASGSNRCLIDVFSSNGTRYATIDEVTNIHSIHWTKCQKLIVVQLNGRVLIYSALGILLSTISMDQETQELGVAQAKPFTNSNTTGLAILNNAHYIFAVNSVNEPVIWRIRRNRNEAPTCWTVISMPGHPTRVIICVKNQFFCGIQSSIAEHKTFDWTIPESQYTAAEPNYDHSFIALLNSNRYIQIVSSDLESEIYKLNVSNQLWDNSISWCGNYVLALRDSPNSLQLYSMSSNTYKFSYKSKVYTGIEPDGIKTFTRDGVQLITIVPEDVQHVLGVASTHPGAFLYEASLKLIERSHLVYECIKLIGDRMQEAIDQCLMCAAHHFDVSVQKSALRAANIGKAYFTRYDTSAYVKIVQTLRILNEVRRLGIPISYAQLNELKREALIDRLIELRHWPMAIKICDYLEIPLDDGVYKVLGHWATHLMESYDQEKNKSKTPPSAELIAEKLFKKLEQYPGISYADIAEAAEKKKLEQLSVILLDREPNIERQVSMLLKLKKTKEALEKATQSHQPNLLQIVISHLKETRSKAEVDMILSKIPQALRLYQGYIREEAPDRALATYKQQDDFVRQALHYMDAAQGDKNAFGTDVENWSNAEKSFTNMKEPALAQLVGFCIQLLKENIQREEKEHIPTNMKEPALAQLVGFCIQLLKENIQREEKEHIPFTDKNLRATFIWCVRNGDLSTAENLKKHYKLTDKQFWYWTIEAFASGRKWHHFEQFGRAKKSPIGYLPFIEASMKYENRDMAAKFMDKIVIYEEQVKANLIRGNVIAAATLAAEKKDVALLRRIFAKSRGQQEVCERISSMIQSVS</sequence>
<feature type="domain" description="Vps16 C-terminal" evidence="4">
    <location>
        <begin position="507"/>
        <end position="845"/>
    </location>
</feature>
<evidence type="ECO:0000256" key="1">
    <source>
        <dbReference type="ARBA" id="ARBA00009250"/>
    </source>
</evidence>
<dbReference type="GO" id="GO:0005765">
    <property type="term" value="C:lysosomal membrane"/>
    <property type="evidence" value="ECO:0007669"/>
    <property type="project" value="UniProtKB-SubCell"/>
</dbReference>
<dbReference type="AlphaFoldDB" id="A0A914CF09"/>
<dbReference type="GO" id="GO:0031902">
    <property type="term" value="C:late endosome membrane"/>
    <property type="evidence" value="ECO:0007669"/>
    <property type="project" value="UniProtKB-SubCell"/>
</dbReference>
<evidence type="ECO:0000259" key="4">
    <source>
        <dbReference type="Pfam" id="PF04840"/>
    </source>
</evidence>
<evidence type="ECO:0000313" key="7">
    <source>
        <dbReference type="WBParaSite" id="ACRNAN_scaffold10190.g27708.t1"/>
    </source>
</evidence>